<evidence type="ECO:0000256" key="3">
    <source>
        <dbReference type="ARBA" id="ARBA00022801"/>
    </source>
</evidence>
<keyword evidence="2 7" id="KW-0479">Metal-binding</keyword>
<keyword evidence="4 7" id="KW-0862">Zinc</keyword>
<dbReference type="SMART" id="SM00872">
    <property type="entry name" value="Alpha-mann_mid"/>
    <property type="match status" value="1"/>
</dbReference>
<feature type="chain" id="PRO_5041515464" description="Alpha-mannosidase" evidence="7">
    <location>
        <begin position="21"/>
        <end position="999"/>
    </location>
</feature>
<proteinExistence type="inferred from homology"/>
<feature type="domain" description="Glycoside hydrolase family 38 central" evidence="8">
    <location>
        <begin position="328"/>
        <end position="401"/>
    </location>
</feature>
<keyword evidence="3 7" id="KW-0378">Hydrolase</keyword>
<evidence type="ECO:0000256" key="1">
    <source>
        <dbReference type="ARBA" id="ARBA00009792"/>
    </source>
</evidence>
<dbReference type="CDD" id="cd10810">
    <property type="entry name" value="GH38N_AMII_LAM_like"/>
    <property type="match status" value="1"/>
</dbReference>
<dbReference type="GO" id="GO:0004559">
    <property type="term" value="F:alpha-mannosidase activity"/>
    <property type="evidence" value="ECO:0007669"/>
    <property type="project" value="InterPro"/>
</dbReference>
<dbReference type="Pfam" id="PF21260">
    <property type="entry name" value="Laman-like_dom"/>
    <property type="match status" value="1"/>
</dbReference>
<keyword evidence="7" id="KW-0732">Signal</keyword>
<dbReference type="InterPro" id="IPR027291">
    <property type="entry name" value="Glyco_hydro_38_N_sf"/>
</dbReference>
<evidence type="ECO:0000313" key="9">
    <source>
        <dbReference type="EMBL" id="GMN57399.1"/>
    </source>
</evidence>
<dbReference type="GO" id="GO:0006013">
    <property type="term" value="P:mannose metabolic process"/>
    <property type="evidence" value="ECO:0007669"/>
    <property type="project" value="InterPro"/>
</dbReference>
<dbReference type="Gene3D" id="2.60.40.1360">
    <property type="match status" value="1"/>
</dbReference>
<feature type="signal peptide" evidence="7">
    <location>
        <begin position="1"/>
        <end position="20"/>
    </location>
</feature>
<dbReference type="FunFam" id="1.20.1270.50:FF:000003">
    <property type="entry name" value="Alpha-mannosidase"/>
    <property type="match status" value="1"/>
</dbReference>
<dbReference type="GO" id="GO:0030246">
    <property type="term" value="F:carbohydrate binding"/>
    <property type="evidence" value="ECO:0007669"/>
    <property type="project" value="InterPro"/>
</dbReference>
<dbReference type="InterPro" id="IPR013780">
    <property type="entry name" value="Glyco_hydro_b"/>
</dbReference>
<dbReference type="Gene3D" id="2.60.40.1180">
    <property type="entry name" value="Golgi alpha-mannosidase II"/>
    <property type="match status" value="1"/>
</dbReference>
<comment type="similarity">
    <text evidence="1 7">Belongs to the glycosyl hydrolase 38 family.</text>
</comment>
<dbReference type="AlphaFoldDB" id="A0AA88DLA3"/>
<organism evidence="9 10">
    <name type="scientific">Ficus carica</name>
    <name type="common">Common fig</name>
    <dbReference type="NCBI Taxonomy" id="3494"/>
    <lineage>
        <taxon>Eukaryota</taxon>
        <taxon>Viridiplantae</taxon>
        <taxon>Streptophyta</taxon>
        <taxon>Embryophyta</taxon>
        <taxon>Tracheophyta</taxon>
        <taxon>Spermatophyta</taxon>
        <taxon>Magnoliopsida</taxon>
        <taxon>eudicotyledons</taxon>
        <taxon>Gunneridae</taxon>
        <taxon>Pentapetalae</taxon>
        <taxon>rosids</taxon>
        <taxon>fabids</taxon>
        <taxon>Rosales</taxon>
        <taxon>Moraceae</taxon>
        <taxon>Ficeae</taxon>
        <taxon>Ficus</taxon>
    </lineage>
</organism>
<comment type="cofactor">
    <cofactor evidence="7">
        <name>Zn(2+)</name>
        <dbReference type="ChEBI" id="CHEBI:29105"/>
    </cofactor>
    <text evidence="7">Binds 1 zinc ion per subunit.</text>
</comment>
<evidence type="ECO:0000259" key="8">
    <source>
        <dbReference type="SMART" id="SM00872"/>
    </source>
</evidence>
<dbReference type="InterPro" id="IPR011330">
    <property type="entry name" value="Glyco_hydro/deAcase_b/a-brl"/>
</dbReference>
<dbReference type="Pfam" id="PF09261">
    <property type="entry name" value="Alpha-mann_mid"/>
    <property type="match status" value="1"/>
</dbReference>
<dbReference type="PANTHER" id="PTHR11607:SF67">
    <property type="entry name" value="ALPHA-MANNOSIDASE"/>
    <property type="match status" value="1"/>
</dbReference>
<dbReference type="GO" id="GO:0046872">
    <property type="term" value="F:metal ion binding"/>
    <property type="evidence" value="ECO:0007669"/>
    <property type="project" value="UniProtKB-KW"/>
</dbReference>
<evidence type="ECO:0000256" key="6">
    <source>
        <dbReference type="ARBA" id="ARBA00023295"/>
    </source>
</evidence>
<dbReference type="Gene3D" id="2.70.98.30">
    <property type="entry name" value="Golgi alpha-mannosidase II, domain 4"/>
    <property type="match status" value="1"/>
</dbReference>
<dbReference type="EC" id="3.2.1.-" evidence="7"/>
<dbReference type="FunFam" id="2.70.98.30:FF:000004">
    <property type="entry name" value="Alpha-mannosidase"/>
    <property type="match status" value="1"/>
</dbReference>
<dbReference type="InterPro" id="IPR050843">
    <property type="entry name" value="Glycosyl_Hydrlase_38"/>
</dbReference>
<dbReference type="Proteomes" id="UP001187192">
    <property type="component" value="Unassembled WGS sequence"/>
</dbReference>
<accession>A0AA88DLA3</accession>
<dbReference type="InterPro" id="IPR011013">
    <property type="entry name" value="Gal_mutarotase_sf_dom"/>
</dbReference>
<dbReference type="FunFam" id="1.20.1270.50:FF:000002">
    <property type="entry name" value="Alpha-mannosidase"/>
    <property type="match status" value="1"/>
</dbReference>
<reference evidence="9" key="1">
    <citation type="submission" date="2023-07" db="EMBL/GenBank/DDBJ databases">
        <title>draft genome sequence of fig (Ficus carica).</title>
        <authorList>
            <person name="Takahashi T."/>
            <person name="Nishimura K."/>
        </authorList>
    </citation>
    <scope>NUCLEOTIDE SEQUENCE</scope>
</reference>
<evidence type="ECO:0000313" key="10">
    <source>
        <dbReference type="Proteomes" id="UP001187192"/>
    </source>
</evidence>
<dbReference type="Gene3D" id="3.20.110.10">
    <property type="entry name" value="Glycoside hydrolase 38, N terminal domain"/>
    <property type="match status" value="1"/>
</dbReference>
<protein>
    <recommendedName>
        <fullName evidence="7">Alpha-mannosidase</fullName>
        <ecNumber evidence="7">3.2.1.-</ecNumber>
    </recommendedName>
</protein>
<keyword evidence="6 7" id="KW-0326">Glycosidase</keyword>
<dbReference type="Pfam" id="PF07748">
    <property type="entry name" value="Glyco_hydro_38C"/>
    <property type="match status" value="1"/>
</dbReference>
<dbReference type="SUPFAM" id="SSF88713">
    <property type="entry name" value="Glycoside hydrolase/deacetylase"/>
    <property type="match status" value="1"/>
</dbReference>
<dbReference type="EMBL" id="BTGU01000070">
    <property type="protein sequence ID" value="GMN57399.1"/>
    <property type="molecule type" value="Genomic_DNA"/>
</dbReference>
<dbReference type="FunFam" id="2.60.40.1180:FF:000015">
    <property type="entry name" value="Alpha-mannosidase"/>
    <property type="match status" value="1"/>
</dbReference>
<name>A0AA88DLA3_FICCA</name>
<evidence type="ECO:0000256" key="2">
    <source>
        <dbReference type="ARBA" id="ARBA00022723"/>
    </source>
</evidence>
<dbReference type="PANTHER" id="PTHR11607">
    <property type="entry name" value="ALPHA-MANNOSIDASE"/>
    <property type="match status" value="1"/>
</dbReference>
<dbReference type="InterPro" id="IPR048534">
    <property type="entry name" value="Man2a1-like_dom"/>
</dbReference>
<dbReference type="Pfam" id="PF01074">
    <property type="entry name" value="Glyco_hydro_38N"/>
    <property type="match status" value="1"/>
</dbReference>
<keyword evidence="10" id="KW-1185">Reference proteome</keyword>
<dbReference type="SUPFAM" id="SSF88688">
    <property type="entry name" value="Families 57/38 glycoside transferase middle domain"/>
    <property type="match status" value="1"/>
</dbReference>
<dbReference type="Gene3D" id="1.20.1270.50">
    <property type="entry name" value="Glycoside hydrolase family 38, central domain"/>
    <property type="match status" value="2"/>
</dbReference>
<gene>
    <name evidence="9" type="ORF">TIFTF001_026497</name>
</gene>
<comment type="caution">
    <text evidence="9">The sequence shown here is derived from an EMBL/GenBank/DDBJ whole genome shotgun (WGS) entry which is preliminary data.</text>
</comment>
<keyword evidence="5" id="KW-1015">Disulfide bond</keyword>
<dbReference type="InterPro" id="IPR037094">
    <property type="entry name" value="Glyco_hydro_38_cen_sf"/>
</dbReference>
<dbReference type="SUPFAM" id="SSF74650">
    <property type="entry name" value="Galactose mutarotase-like"/>
    <property type="match status" value="1"/>
</dbReference>
<evidence type="ECO:0000256" key="4">
    <source>
        <dbReference type="ARBA" id="ARBA00022833"/>
    </source>
</evidence>
<dbReference type="InterPro" id="IPR028995">
    <property type="entry name" value="Glyco_hydro_57/38_cen_sf"/>
</dbReference>
<dbReference type="InterPro" id="IPR000602">
    <property type="entry name" value="Glyco_hydro_38_N"/>
</dbReference>
<dbReference type="InterPro" id="IPR015341">
    <property type="entry name" value="Glyco_hydro_38_cen"/>
</dbReference>
<dbReference type="InterPro" id="IPR011682">
    <property type="entry name" value="Glyco_hydro_38_C"/>
</dbReference>
<evidence type="ECO:0000256" key="7">
    <source>
        <dbReference type="RuleBase" id="RU361199"/>
    </source>
</evidence>
<sequence>MGNEAVMLLWAVVMTAGILAGESKYMVYNTSQGIVPDKLNVHLVAHTHDDVGWLKTVDQYYVGSNNSIQAFFQRWWRDQSEAMKLVVKKLVNSGQLEFINGGMCMHDEAATHYIDMIDQTTLGHHFIKEEFNVTPRIGWQIDPFGHSAVQAYLLGAEVGFDSFFYGRIDYQDRAKRKSEKSLEVVWRGSKSLGSSSQIFAGASPENYEPPSGFYFEVNDASPVVQDDPELFDYNVQERVNDFVAAAVAQANITRTNHIMWTMGTDFKYQYAHTWFRQLDKLIHYVNLDGRVNALYSTPSLYTDAKYATDQSWPIKTDDFFPYADRENAYWTGYFTSRPALKRYVRVMSGYYLAARQLEFFKGRSKSTNTDSLGDALAIAQHHDAVTGTEKQHVANDYAKRLSIGYKEAEILVSSSLACLCPLLNVSYCPASEAQLSQGKNLIVVIYNSLGWKRAEIIRIPVVSGDVIVHDSEGKEIESQLLPLVDTYVSLRNYHVKAYLGQTPVQTPKYWLAFAVSVPPLGFSSYIISNAKRPGSSSTRSSVHTFHTSESSAVEVGHGNLKLTFSMDHGKLTEYVNSRSLVEETVKQSYGFYTGYNGTNDKLPQNAGAYIFRPNGTFLIKPEEEVSSTIMRGPIIDEVHQRINSWIYQVTRLQKGKEHVEVEYIVGPVPIEDGTGKEVVTQITTNVDSNKTFYTDSNGRDFIERIRDYRADWDLKVNQPVAGNYYPINLGIYMQDAKKEFSVLVDRSVGGSSIVDGQIELMLHRRLLLDDSRGVAEALNETVCVVNDCKGLIIQGKLYYKIDPRGEGSKWRRSFGQEIYSPLLFAFSEQEGDNWINSHRPTFSGIDSSYSLPDNVAIITLQELVGGKVLLRLAHLYEHLGSTDVLVQRPESLTVNGLFNIRLVIGEDKDLSVLTNVELKKVFPRKKISKVAEVSLSANQERSEMERKRLVWKVEGPSKRNDAEIRRGRPVDPTALTVELAPMEIRTFVIQFVSNPASSI</sequence>
<evidence type="ECO:0000256" key="5">
    <source>
        <dbReference type="ARBA" id="ARBA00023157"/>
    </source>
</evidence>